<evidence type="ECO:0000256" key="3">
    <source>
        <dbReference type="ARBA" id="ARBA00023163"/>
    </source>
</evidence>
<evidence type="ECO:0000259" key="4">
    <source>
        <dbReference type="PROSITE" id="PS50949"/>
    </source>
</evidence>
<dbReference type="InterPro" id="IPR000524">
    <property type="entry name" value="Tscrpt_reg_HTH_GntR"/>
</dbReference>
<dbReference type="SMART" id="SM00895">
    <property type="entry name" value="FCD"/>
    <property type="match status" value="1"/>
</dbReference>
<dbReference type="InterPro" id="IPR011711">
    <property type="entry name" value="GntR_C"/>
</dbReference>
<protein>
    <submittedName>
        <fullName evidence="5">HTH-type transcriptional regulator LutR</fullName>
    </submittedName>
</protein>
<evidence type="ECO:0000256" key="2">
    <source>
        <dbReference type="ARBA" id="ARBA00023125"/>
    </source>
</evidence>
<dbReference type="Pfam" id="PF00392">
    <property type="entry name" value="GntR"/>
    <property type="match status" value="1"/>
</dbReference>
<name>A0A6N2UTH1_9BIFI</name>
<keyword evidence="1" id="KW-0805">Transcription regulation</keyword>
<keyword evidence="3" id="KW-0804">Transcription</keyword>
<dbReference type="GO" id="GO:0003700">
    <property type="term" value="F:DNA-binding transcription factor activity"/>
    <property type="evidence" value="ECO:0007669"/>
    <property type="project" value="InterPro"/>
</dbReference>
<organism evidence="5">
    <name type="scientific">Bifidobacterium dentium</name>
    <dbReference type="NCBI Taxonomy" id="1689"/>
    <lineage>
        <taxon>Bacteria</taxon>
        <taxon>Bacillati</taxon>
        <taxon>Actinomycetota</taxon>
        <taxon>Actinomycetes</taxon>
        <taxon>Bifidobacteriales</taxon>
        <taxon>Bifidobacteriaceae</taxon>
        <taxon>Bifidobacterium</taxon>
    </lineage>
</organism>
<evidence type="ECO:0000256" key="1">
    <source>
        <dbReference type="ARBA" id="ARBA00023015"/>
    </source>
</evidence>
<dbReference type="AlphaFoldDB" id="A0A6N2UTH1"/>
<feature type="domain" description="HTH gntR-type" evidence="4">
    <location>
        <begin position="41"/>
        <end position="109"/>
    </location>
</feature>
<dbReference type="PANTHER" id="PTHR43537">
    <property type="entry name" value="TRANSCRIPTIONAL REGULATOR, GNTR FAMILY"/>
    <property type="match status" value="1"/>
</dbReference>
<dbReference type="PROSITE" id="PS50949">
    <property type="entry name" value="HTH_GNTR"/>
    <property type="match status" value="1"/>
</dbReference>
<dbReference type="Pfam" id="PF07729">
    <property type="entry name" value="FCD"/>
    <property type="match status" value="1"/>
</dbReference>
<keyword evidence="2" id="KW-0238">DNA-binding</keyword>
<sequence>MIGTATNREEENHTVPPSLVFLSRVAADDLTPAIATRASQRSRCDEAMDTIKAYIVRKRLHPGDSLPTETELCEMMKTSRSSVREAVSKLEALNIVSVEHGKGTFVGSLSLDPMVETLALRSMVSVGQNFEDLRNVVQLRRFLDIGCADEVCIALHGIPQPELSAIAAQMTQDALAGKTFLREDINFHIGILRNLNNAVAEQMVRCLWQVHMAVLPQLDLQVSASLSQTAESHHRMLDAAIAGNVAAYRQAVIDHYEPIESILNAELNVNSHHS</sequence>
<dbReference type="EMBL" id="CACRSP010000014">
    <property type="protein sequence ID" value="VYT18356.1"/>
    <property type="molecule type" value="Genomic_DNA"/>
</dbReference>
<reference evidence="5" key="1">
    <citation type="submission" date="2019-11" db="EMBL/GenBank/DDBJ databases">
        <authorList>
            <person name="Feng L."/>
        </authorList>
    </citation>
    <scope>NUCLEOTIDE SEQUENCE</scope>
    <source>
        <strain evidence="5">BdentiumLFYP24</strain>
    </source>
</reference>
<evidence type="ECO:0000313" key="5">
    <source>
        <dbReference type="EMBL" id="VYT18356.1"/>
    </source>
</evidence>
<dbReference type="GO" id="GO:0003677">
    <property type="term" value="F:DNA binding"/>
    <property type="evidence" value="ECO:0007669"/>
    <property type="project" value="UniProtKB-KW"/>
</dbReference>
<dbReference type="InterPro" id="IPR036390">
    <property type="entry name" value="WH_DNA-bd_sf"/>
</dbReference>
<dbReference type="InterPro" id="IPR008920">
    <property type="entry name" value="TF_FadR/GntR_C"/>
</dbReference>
<dbReference type="SMART" id="SM00345">
    <property type="entry name" value="HTH_GNTR"/>
    <property type="match status" value="1"/>
</dbReference>
<gene>
    <name evidence="5" type="primary">lutR_1</name>
    <name evidence="5" type="ORF">BDLFYP24_00435</name>
</gene>
<dbReference type="RefSeq" id="WP_229059266.1">
    <property type="nucleotide sequence ID" value="NZ_BCYE01000023.1"/>
</dbReference>
<dbReference type="SUPFAM" id="SSF48008">
    <property type="entry name" value="GntR ligand-binding domain-like"/>
    <property type="match status" value="1"/>
</dbReference>
<dbReference type="CDD" id="cd07377">
    <property type="entry name" value="WHTH_GntR"/>
    <property type="match status" value="1"/>
</dbReference>
<dbReference type="Gene3D" id="1.10.10.10">
    <property type="entry name" value="Winged helix-like DNA-binding domain superfamily/Winged helix DNA-binding domain"/>
    <property type="match status" value="1"/>
</dbReference>
<dbReference type="Gene3D" id="1.20.120.530">
    <property type="entry name" value="GntR ligand-binding domain-like"/>
    <property type="match status" value="1"/>
</dbReference>
<dbReference type="PRINTS" id="PR00035">
    <property type="entry name" value="HTHGNTR"/>
</dbReference>
<dbReference type="InterPro" id="IPR036388">
    <property type="entry name" value="WH-like_DNA-bd_sf"/>
</dbReference>
<dbReference type="SUPFAM" id="SSF46785">
    <property type="entry name" value="Winged helix' DNA-binding domain"/>
    <property type="match status" value="1"/>
</dbReference>
<accession>A0A6N2UTH1</accession>
<proteinExistence type="predicted"/>
<dbReference type="PANTHER" id="PTHR43537:SF5">
    <property type="entry name" value="UXU OPERON TRANSCRIPTIONAL REGULATOR"/>
    <property type="match status" value="1"/>
</dbReference>